<keyword evidence="1" id="KW-0479">Metal-binding</keyword>
<dbReference type="SUPFAM" id="SSF57424">
    <property type="entry name" value="LDL receptor-like module"/>
    <property type="match status" value="5"/>
</dbReference>
<evidence type="ECO:0000256" key="7">
    <source>
        <dbReference type="PROSITE-ProRule" id="PRU00124"/>
    </source>
</evidence>
<dbReference type="EMBL" id="UYJE01008021">
    <property type="protein sequence ID" value="VDI60217.1"/>
    <property type="molecule type" value="Genomic_DNA"/>
</dbReference>
<dbReference type="Gene3D" id="2.40.128.620">
    <property type="match status" value="2"/>
</dbReference>
<accession>A0A8B6G865</accession>
<feature type="compositionally biased region" description="Basic residues" evidence="8">
    <location>
        <begin position="318"/>
        <end position="327"/>
    </location>
</feature>
<feature type="region of interest" description="Disordered" evidence="8">
    <location>
        <begin position="139"/>
        <end position="182"/>
    </location>
</feature>
<sequence>MDEDDDMHICLVCQATVVGLINYVNHKKYECPGRKNADKGVKTAKPVQAVSQPTYTQGEPTTQSFMQLLSPTDSQYSQSPMFSSHIDSPAQITTCQQFSQSPMHTTSQLFSVSSSPSHGVGYTTQISFSDEIGPVMSLQQNTELPSPPASRLNVNEKVSTSQTSIQNSPTKNNRLSSSLSQGTQPLTVDANEQYLTLPSGGFSQSGNVMNPNVVMSPEGSDFFSSLALQKKSEKVETHQNHNKDSLTADLPIANILNSLDLYDEDLDFVFADDNFLQDAFTDESDDDSFPPPNHTHGKWKPGEGPSHHSKVLWQPGRRPMHPSKGKWRPGEMPGKAKGKLKSHILARQQENAKAEEEKNQTRVAYKKRNEYKCQYCDITFSNRFVFSSHCQKPEHKRNVSNYDRIEEAVKSLDVIEWKNDTNENSKKNKLDDEIKEERTSPDNDNREALDENKSVELENPSSEVEMKHEPPVYICSVCDKKFDSKYTMARHLLSTYHKNRITGNPDTIKVLEQYHKYIVWLSPYQCTICQFYFNRNDDFMEHLKSEDHKLQCEGLDGEIMCSTCKFSCHDNGSLLHHIENNGIHKQAAKKGNKPCIIKEKNYDTVCKYCKKRLHSKLHMKRHMRSQHFKEYAEYESTCKLCNKSFFDTYTYKRHMATGQHKLRAEQRQASGNAATEEKPEVFNEGVNRTRINRKVEKPYKLAKKNTKSINKSFKCEYCDFVASQYNELRPHYMESHANHVFVCELCDLTFITEKARKVHFAGIKHQTNLRKSEGNPASLILQCDYCDRRFEDEKLKLFHTEVYHLHPNSEESLKDKLGRGDVTTLMYRDFLSTIDQVEDERIQCLECPKTIMKDYILEHLRSHSGDKPYKCRYCSSGFAAPLSLRRHLMSHVGLADRKCEICGKEFKKYGSYREHMTKHCLEENNASKLICDVCGQEFLLQKQLTTHMRRHGEKKFKCTYEGCRWAFYLYNELKAHYRSHTGERAYLCDICGYAAGTKNRLNRHHHTHTGERAHHCEYCNYKAGTRTHLRRHMRIHIGSKPYKCPYCSYSCNTHENIRKHISKTKKHAGLPIYPCKFCNYGTSNTVDFRFHLEQKHKGEFNFKASDGLAIIAGLTKCVDGLQCVRQDGICDGYEDCRDGSDEDRQTCKARECAYGFRKCNDDYRCINEEQWCDGRDECSSGEDEDPNMCLHYKCPVGFVKCKDGLQCIRAYSMCTGNIFDLGSECKDGSDNDTDHCSAYECPVYFAKCPNGHQCVHQSMICSGEQMCDGESEDEEQFCKTRSCGDIMSKCDNGYQCVLDFKTCDGVADCADSSDEDPDLCVENRICPVGMVKCEDMVQCIYEIQFCSIYPDCKDKSDESPEICTKDRACPTGMSRCSANDPNCIYDSWFCNNQPECANREDESRNSCFNRPKGSTEFPWLA</sequence>
<evidence type="ECO:0000256" key="8">
    <source>
        <dbReference type="SAM" id="MobiDB-lite"/>
    </source>
</evidence>
<dbReference type="CDD" id="cd00112">
    <property type="entry name" value="LDLa"/>
    <property type="match status" value="3"/>
</dbReference>
<dbReference type="SMART" id="SM00355">
    <property type="entry name" value="ZnF_C2H2"/>
    <property type="match status" value="18"/>
</dbReference>
<protein>
    <recommendedName>
        <fullName evidence="9">C2H2-type domain-containing protein</fullName>
    </recommendedName>
</protein>
<evidence type="ECO:0000313" key="10">
    <source>
        <dbReference type="EMBL" id="VDI60217.1"/>
    </source>
</evidence>
<keyword evidence="2" id="KW-0677">Repeat</keyword>
<feature type="compositionally biased region" description="Polar residues" evidence="8">
    <location>
        <begin position="152"/>
        <end position="182"/>
    </location>
</feature>
<feature type="domain" description="C2H2-type" evidence="9">
    <location>
        <begin position="869"/>
        <end position="896"/>
    </location>
</feature>
<keyword evidence="5" id="KW-1015">Disulfide bond</keyword>
<evidence type="ECO:0000256" key="4">
    <source>
        <dbReference type="ARBA" id="ARBA00022833"/>
    </source>
</evidence>
<feature type="domain" description="C2H2-type" evidence="9">
    <location>
        <begin position="1014"/>
        <end position="1041"/>
    </location>
</feature>
<dbReference type="SUPFAM" id="SSF57667">
    <property type="entry name" value="beta-beta-alpha zinc fingers"/>
    <property type="match status" value="7"/>
</dbReference>
<dbReference type="InterPro" id="IPR002172">
    <property type="entry name" value="LDrepeatLR_classA_rpt"/>
</dbReference>
<name>A0A8B6G865_MYTGA</name>
<dbReference type="PROSITE" id="PS01209">
    <property type="entry name" value="LDLRA_1"/>
    <property type="match status" value="3"/>
</dbReference>
<dbReference type="FunFam" id="3.30.160.60:FF:000446">
    <property type="entry name" value="Zinc finger protein"/>
    <property type="match status" value="1"/>
</dbReference>
<dbReference type="InterPro" id="IPR036236">
    <property type="entry name" value="Znf_C2H2_sf"/>
</dbReference>
<feature type="region of interest" description="Disordered" evidence="8">
    <location>
        <begin position="422"/>
        <end position="463"/>
    </location>
</feature>
<dbReference type="PROSITE" id="PS00028">
    <property type="entry name" value="ZINC_FINGER_C2H2_1"/>
    <property type="match status" value="10"/>
</dbReference>
<dbReference type="PROSITE" id="PS50157">
    <property type="entry name" value="ZINC_FINGER_C2H2_2"/>
    <property type="match status" value="8"/>
</dbReference>
<evidence type="ECO:0000256" key="6">
    <source>
        <dbReference type="PROSITE-ProRule" id="PRU00042"/>
    </source>
</evidence>
<feature type="compositionally biased region" description="Basic and acidic residues" evidence="8">
    <location>
        <begin position="422"/>
        <end position="456"/>
    </location>
</feature>
<keyword evidence="11" id="KW-1185">Reference proteome</keyword>
<keyword evidence="4" id="KW-0862">Zinc</keyword>
<evidence type="ECO:0000259" key="9">
    <source>
        <dbReference type="PROSITE" id="PS50157"/>
    </source>
</evidence>
<comment type="caution">
    <text evidence="7">Lacks conserved residue(s) required for the propagation of feature annotation.</text>
</comment>
<dbReference type="OrthoDB" id="7788172at2759"/>
<evidence type="ECO:0000256" key="3">
    <source>
        <dbReference type="ARBA" id="ARBA00022771"/>
    </source>
</evidence>
<dbReference type="Pfam" id="PF00096">
    <property type="entry name" value="zf-C2H2"/>
    <property type="match status" value="2"/>
</dbReference>
<keyword evidence="3 6" id="KW-0863">Zinc-finger</keyword>
<organism evidence="10 11">
    <name type="scientific">Mytilus galloprovincialis</name>
    <name type="common">Mediterranean mussel</name>
    <dbReference type="NCBI Taxonomy" id="29158"/>
    <lineage>
        <taxon>Eukaryota</taxon>
        <taxon>Metazoa</taxon>
        <taxon>Spiralia</taxon>
        <taxon>Lophotrochozoa</taxon>
        <taxon>Mollusca</taxon>
        <taxon>Bivalvia</taxon>
        <taxon>Autobranchia</taxon>
        <taxon>Pteriomorphia</taxon>
        <taxon>Mytilida</taxon>
        <taxon>Mytiloidea</taxon>
        <taxon>Mytilidae</taxon>
        <taxon>Mytilinae</taxon>
        <taxon>Mytilus</taxon>
    </lineage>
</organism>
<dbReference type="InterPro" id="IPR003604">
    <property type="entry name" value="Matrin/U1-like-C_Znf_C2H2"/>
</dbReference>
<dbReference type="SMART" id="SM00192">
    <property type="entry name" value="LDLa"/>
    <property type="match status" value="7"/>
</dbReference>
<dbReference type="InterPro" id="IPR023415">
    <property type="entry name" value="LDLR_class-A_CS"/>
</dbReference>
<dbReference type="PANTHER" id="PTHR24379:SF121">
    <property type="entry name" value="C2H2-TYPE DOMAIN-CONTAINING PROTEIN"/>
    <property type="match status" value="1"/>
</dbReference>
<reference evidence="10" key="1">
    <citation type="submission" date="2018-11" db="EMBL/GenBank/DDBJ databases">
        <authorList>
            <person name="Alioto T."/>
            <person name="Alioto T."/>
        </authorList>
    </citation>
    <scope>NUCLEOTIDE SEQUENCE</scope>
</reference>
<evidence type="ECO:0000313" key="11">
    <source>
        <dbReference type="Proteomes" id="UP000596742"/>
    </source>
</evidence>
<gene>
    <name evidence="10" type="ORF">MGAL_10B001317</name>
</gene>
<dbReference type="PANTHER" id="PTHR24379">
    <property type="entry name" value="KRAB AND ZINC FINGER DOMAIN-CONTAINING"/>
    <property type="match status" value="1"/>
</dbReference>
<feature type="domain" description="C2H2-type" evidence="9">
    <location>
        <begin position="956"/>
        <end position="985"/>
    </location>
</feature>
<dbReference type="SMART" id="SM00451">
    <property type="entry name" value="ZnF_U1"/>
    <property type="match status" value="6"/>
</dbReference>
<proteinExistence type="predicted"/>
<feature type="domain" description="C2H2-type" evidence="9">
    <location>
        <begin position="929"/>
        <end position="956"/>
    </location>
</feature>
<dbReference type="Gene3D" id="4.10.400.10">
    <property type="entry name" value="Low-density Lipoprotein Receptor"/>
    <property type="match status" value="2"/>
</dbReference>
<evidence type="ECO:0000256" key="1">
    <source>
        <dbReference type="ARBA" id="ARBA00022723"/>
    </source>
</evidence>
<dbReference type="Proteomes" id="UP000596742">
    <property type="component" value="Unassembled WGS sequence"/>
</dbReference>
<evidence type="ECO:0000256" key="2">
    <source>
        <dbReference type="ARBA" id="ARBA00022737"/>
    </source>
</evidence>
<dbReference type="PRINTS" id="PR00261">
    <property type="entry name" value="LDLRECEPTOR"/>
</dbReference>
<feature type="domain" description="C2H2-type" evidence="9">
    <location>
        <begin position="986"/>
        <end position="1013"/>
    </location>
</feature>
<feature type="domain" description="C2H2-type" evidence="9">
    <location>
        <begin position="604"/>
        <end position="632"/>
    </location>
</feature>
<dbReference type="Gene3D" id="3.30.160.60">
    <property type="entry name" value="Classic Zinc Finger"/>
    <property type="match status" value="9"/>
</dbReference>
<evidence type="ECO:0000256" key="5">
    <source>
        <dbReference type="ARBA" id="ARBA00023157"/>
    </source>
</evidence>
<feature type="domain" description="C2H2-type" evidence="9">
    <location>
        <begin position="473"/>
        <end position="502"/>
    </location>
</feature>
<feature type="region of interest" description="Disordered" evidence="8">
    <location>
        <begin position="281"/>
        <end position="336"/>
    </location>
</feature>
<dbReference type="GO" id="GO:0003676">
    <property type="term" value="F:nucleic acid binding"/>
    <property type="evidence" value="ECO:0007669"/>
    <property type="project" value="InterPro"/>
</dbReference>
<dbReference type="InterPro" id="IPR036055">
    <property type="entry name" value="LDL_receptor-like_sf"/>
</dbReference>
<feature type="domain" description="C2H2-type" evidence="9">
    <location>
        <begin position="897"/>
        <end position="924"/>
    </location>
</feature>
<comment type="caution">
    <text evidence="10">The sequence shown here is derived from an EMBL/GenBank/DDBJ whole genome shotgun (WGS) entry which is preliminary data.</text>
</comment>
<dbReference type="PROSITE" id="PS50068">
    <property type="entry name" value="LDLRA_2"/>
    <property type="match status" value="6"/>
</dbReference>
<dbReference type="GO" id="GO:0008270">
    <property type="term" value="F:zinc ion binding"/>
    <property type="evidence" value="ECO:0007669"/>
    <property type="project" value="UniProtKB-KW"/>
</dbReference>
<dbReference type="FunFam" id="3.30.160.60:FF:002343">
    <property type="entry name" value="Zinc finger protein 33A"/>
    <property type="match status" value="1"/>
</dbReference>
<dbReference type="InterPro" id="IPR013087">
    <property type="entry name" value="Znf_C2H2_type"/>
</dbReference>